<evidence type="ECO:0000256" key="2">
    <source>
        <dbReference type="SAM" id="SignalP"/>
    </source>
</evidence>
<comment type="caution">
    <text evidence="4">The sequence shown here is derived from an EMBL/GenBank/DDBJ whole genome shotgun (WGS) entry which is preliminary data.</text>
</comment>
<keyword evidence="2" id="KW-0732">Signal</keyword>
<organism evidence="4 5">
    <name type="scientific">Noviluteimonas gilva</name>
    <dbReference type="NCBI Taxonomy" id="2682097"/>
    <lineage>
        <taxon>Bacteria</taxon>
        <taxon>Pseudomonadati</taxon>
        <taxon>Pseudomonadota</taxon>
        <taxon>Gammaproteobacteria</taxon>
        <taxon>Lysobacterales</taxon>
        <taxon>Lysobacteraceae</taxon>
        <taxon>Noviluteimonas</taxon>
    </lineage>
</organism>
<feature type="signal peptide" evidence="2">
    <location>
        <begin position="1"/>
        <end position="31"/>
    </location>
</feature>
<dbReference type="Proteomes" id="UP000479692">
    <property type="component" value="Unassembled WGS sequence"/>
</dbReference>
<name>A0A7C9LHM4_9GAMM</name>
<dbReference type="PROSITE" id="PS00018">
    <property type="entry name" value="EF_HAND_1"/>
    <property type="match status" value="1"/>
</dbReference>
<accession>A0A7C9LHM4</accession>
<dbReference type="Pfam" id="PF13202">
    <property type="entry name" value="EF-hand_5"/>
    <property type="match status" value="2"/>
</dbReference>
<dbReference type="GO" id="GO:0005509">
    <property type="term" value="F:calcium ion binding"/>
    <property type="evidence" value="ECO:0007669"/>
    <property type="project" value="InterPro"/>
</dbReference>
<feature type="chain" id="PRO_5028982009" description="EF-hand domain-containing protein" evidence="2">
    <location>
        <begin position="32"/>
        <end position="122"/>
    </location>
</feature>
<dbReference type="Gene3D" id="1.10.238.10">
    <property type="entry name" value="EF-hand"/>
    <property type="match status" value="1"/>
</dbReference>
<evidence type="ECO:0000313" key="4">
    <source>
        <dbReference type="EMBL" id="MUV13239.1"/>
    </source>
</evidence>
<dbReference type="SUPFAM" id="SSF47473">
    <property type="entry name" value="EF-hand"/>
    <property type="match status" value="1"/>
</dbReference>
<sequence>MRATLHCSRNPARSRAGFFFACLLAIAPAFAQVTASSEYLARMDTDHDARVSLLEYQDWLSYAFDAMDADHDGTLSPAEQPGGRGKPLTREAHRTRLADAFGRQDANKDGVLSAAELAAPPR</sequence>
<keyword evidence="5" id="KW-1185">Reference proteome</keyword>
<dbReference type="EMBL" id="WOXT01000001">
    <property type="protein sequence ID" value="MUV13239.1"/>
    <property type="molecule type" value="Genomic_DNA"/>
</dbReference>
<gene>
    <name evidence="4" type="ORF">GN331_03365</name>
</gene>
<evidence type="ECO:0000313" key="5">
    <source>
        <dbReference type="Proteomes" id="UP000479692"/>
    </source>
</evidence>
<proteinExistence type="predicted"/>
<feature type="domain" description="EF-hand" evidence="3">
    <location>
        <begin position="97"/>
        <end position="118"/>
    </location>
</feature>
<protein>
    <recommendedName>
        <fullName evidence="3">EF-hand domain-containing protein</fullName>
    </recommendedName>
</protein>
<feature type="region of interest" description="Disordered" evidence="1">
    <location>
        <begin position="71"/>
        <end position="92"/>
    </location>
</feature>
<dbReference type="AlphaFoldDB" id="A0A7C9LHM4"/>
<reference evidence="4 5" key="1">
    <citation type="submission" date="2019-12" db="EMBL/GenBank/DDBJ databases">
        <authorList>
            <person name="Xu J."/>
        </authorList>
    </citation>
    <scope>NUCLEOTIDE SEQUENCE [LARGE SCALE GENOMIC DNA]</scope>
    <source>
        <strain evidence="4 5">HX-5-24</strain>
    </source>
</reference>
<evidence type="ECO:0000256" key="1">
    <source>
        <dbReference type="SAM" id="MobiDB-lite"/>
    </source>
</evidence>
<feature type="domain" description="EF-hand" evidence="3">
    <location>
        <begin position="63"/>
        <end position="79"/>
    </location>
</feature>
<dbReference type="InterPro" id="IPR018247">
    <property type="entry name" value="EF_Hand_1_Ca_BS"/>
</dbReference>
<dbReference type="InterPro" id="IPR002048">
    <property type="entry name" value="EF_hand_dom"/>
</dbReference>
<evidence type="ECO:0000259" key="3">
    <source>
        <dbReference type="Pfam" id="PF13202"/>
    </source>
</evidence>
<dbReference type="InterPro" id="IPR011992">
    <property type="entry name" value="EF-hand-dom_pair"/>
</dbReference>